<dbReference type="InterPro" id="IPR002869">
    <property type="entry name" value="Pyrv_flavodox_OxRed_cen"/>
</dbReference>
<evidence type="ECO:0000256" key="1">
    <source>
        <dbReference type="ARBA" id="ARBA00023002"/>
    </source>
</evidence>
<dbReference type="SUPFAM" id="SSF53323">
    <property type="entry name" value="Pyruvate-ferredoxin oxidoreductase, PFOR, domain III"/>
    <property type="match status" value="1"/>
</dbReference>
<dbReference type="GO" id="GO:0016903">
    <property type="term" value="F:oxidoreductase activity, acting on the aldehyde or oxo group of donors"/>
    <property type="evidence" value="ECO:0007669"/>
    <property type="project" value="InterPro"/>
</dbReference>
<feature type="domain" description="Pyruvate/ketoisovalerate oxidoreductase catalytic" evidence="2">
    <location>
        <begin position="11"/>
        <end position="174"/>
    </location>
</feature>
<dbReference type="AlphaFoldDB" id="A0A8J6XZG0"/>
<dbReference type="InterPro" id="IPR052554">
    <property type="entry name" value="2-oxoglutarate_synth_KorC"/>
</dbReference>
<dbReference type="Proteomes" id="UP000598633">
    <property type="component" value="Unassembled WGS sequence"/>
</dbReference>
<proteinExistence type="predicted"/>
<accession>A0A8J6XZG0</accession>
<dbReference type="EMBL" id="JACXWA010000008">
    <property type="protein sequence ID" value="MBD3869831.1"/>
    <property type="molecule type" value="Genomic_DNA"/>
</dbReference>
<dbReference type="InterPro" id="IPR019752">
    <property type="entry name" value="Pyrv/ketoisovalerate_OxRed_cat"/>
</dbReference>
<sequence length="187" mass="19712">MQRDVIMAGFGGQGILLIGKMLAYAGMHEGMEVSWLPSYGPEMRGGTANCTVVISDKPVGSPVIRSPRAVVAMNLPSLEKFEPDIREGGLLLINSSLINRGAERDDLTVVEIPANEVASELGNPRGANMVALGAYLGATDAVPIDSVIEVIRETFAAKPAVIDVNIEALRKGYELGAAARQPEPVSA</sequence>
<evidence type="ECO:0000313" key="3">
    <source>
        <dbReference type="EMBL" id="MBD3869831.1"/>
    </source>
</evidence>
<dbReference type="PANTHER" id="PTHR42730">
    <property type="entry name" value="2-OXOGLUTARATE SYNTHASE SUBUNIT KORC"/>
    <property type="match status" value="1"/>
</dbReference>
<dbReference type="Gene3D" id="3.40.920.10">
    <property type="entry name" value="Pyruvate-ferredoxin oxidoreductase, PFOR, domain III"/>
    <property type="match status" value="1"/>
</dbReference>
<name>A0A8J6XZG0_9BACT</name>
<protein>
    <submittedName>
        <fullName evidence="3">2-oxoacid:acceptor oxidoreductase family protein</fullName>
    </submittedName>
</protein>
<evidence type="ECO:0000313" key="4">
    <source>
        <dbReference type="Proteomes" id="UP000598633"/>
    </source>
</evidence>
<dbReference type="PANTHER" id="PTHR42730:SF1">
    <property type="entry name" value="2-OXOGLUTARATE SYNTHASE SUBUNIT KORC"/>
    <property type="match status" value="1"/>
</dbReference>
<organism evidence="3 4">
    <name type="scientific">Candidatus Sulfomarinibacter kjeldsenii</name>
    <dbReference type="NCBI Taxonomy" id="2885994"/>
    <lineage>
        <taxon>Bacteria</taxon>
        <taxon>Pseudomonadati</taxon>
        <taxon>Acidobacteriota</taxon>
        <taxon>Thermoanaerobaculia</taxon>
        <taxon>Thermoanaerobaculales</taxon>
        <taxon>Candidatus Sulfomarinibacteraceae</taxon>
        <taxon>Candidatus Sulfomarinibacter</taxon>
    </lineage>
</organism>
<keyword evidence="1" id="KW-0560">Oxidoreductase</keyword>
<evidence type="ECO:0000259" key="2">
    <source>
        <dbReference type="Pfam" id="PF01558"/>
    </source>
</evidence>
<reference evidence="3 4" key="1">
    <citation type="submission" date="2020-08" db="EMBL/GenBank/DDBJ databases">
        <title>Acidobacteriota in marine sediments use diverse sulfur dissimilation pathways.</title>
        <authorList>
            <person name="Wasmund K."/>
        </authorList>
    </citation>
    <scope>NUCLEOTIDE SEQUENCE [LARGE SCALE GENOMIC DNA]</scope>
    <source>
        <strain evidence="3">MAG AM3-A</strain>
    </source>
</reference>
<gene>
    <name evidence="3" type="ORF">IFJ97_00560</name>
</gene>
<comment type="caution">
    <text evidence="3">The sequence shown here is derived from an EMBL/GenBank/DDBJ whole genome shotgun (WGS) entry which is preliminary data.</text>
</comment>
<dbReference type="Pfam" id="PF01558">
    <property type="entry name" value="POR"/>
    <property type="match status" value="1"/>
</dbReference>